<dbReference type="Proteomes" id="UP001189813">
    <property type="component" value="Unassembled WGS sequence"/>
</dbReference>
<evidence type="ECO:0000313" key="3">
    <source>
        <dbReference type="EMBL" id="CAJ0809092.1"/>
    </source>
</evidence>
<dbReference type="Pfam" id="PF24721">
    <property type="entry name" value="HAB"/>
    <property type="match status" value="1"/>
</dbReference>
<accession>A0ABN9JE92</accession>
<organism evidence="3 4">
    <name type="scientific">Ralstonia psammae</name>
    <dbReference type="NCBI Taxonomy" id="3058598"/>
    <lineage>
        <taxon>Bacteria</taxon>
        <taxon>Pseudomonadati</taxon>
        <taxon>Pseudomonadota</taxon>
        <taxon>Betaproteobacteria</taxon>
        <taxon>Burkholderiales</taxon>
        <taxon>Burkholderiaceae</taxon>
        <taxon>Ralstonia</taxon>
    </lineage>
</organism>
<proteinExistence type="predicted"/>
<evidence type="ECO:0000259" key="2">
    <source>
        <dbReference type="Pfam" id="PF24721"/>
    </source>
</evidence>
<gene>
    <name evidence="3" type="ORF">LMG19083_04841</name>
</gene>
<evidence type="ECO:0000313" key="4">
    <source>
        <dbReference type="Proteomes" id="UP001189813"/>
    </source>
</evidence>
<name>A0ABN9JE92_9RALS</name>
<protein>
    <recommendedName>
        <fullName evidence="2">Half a barrel domain-containing protein</fullName>
    </recommendedName>
</protein>
<comment type="caution">
    <text evidence="3">The sequence shown here is derived from an EMBL/GenBank/DDBJ whole genome shotgun (WGS) entry which is preliminary data.</text>
</comment>
<evidence type="ECO:0000256" key="1">
    <source>
        <dbReference type="SAM" id="MobiDB-lite"/>
    </source>
</evidence>
<dbReference type="EMBL" id="CATZBU010000024">
    <property type="protein sequence ID" value="CAJ0809092.1"/>
    <property type="molecule type" value="Genomic_DNA"/>
</dbReference>
<sequence length="64" mass="7235">MESSMSKPSPRCVSTPAELTLSAQDSAHLAWDLLDIHRRAWRDTSRGPLDRRSGEERPGWLDMA</sequence>
<reference evidence="3 4" key="1">
    <citation type="submission" date="2023-07" db="EMBL/GenBank/DDBJ databases">
        <authorList>
            <person name="Peeters C."/>
        </authorList>
    </citation>
    <scope>NUCLEOTIDE SEQUENCE [LARGE SCALE GENOMIC DNA]</scope>
    <source>
        <strain evidence="3 4">LMG 19083</strain>
    </source>
</reference>
<feature type="domain" description="Half a barrel" evidence="2">
    <location>
        <begin position="15"/>
        <end position="61"/>
    </location>
</feature>
<dbReference type="InterPro" id="IPR056469">
    <property type="entry name" value="HAB_dom"/>
</dbReference>
<feature type="region of interest" description="Disordered" evidence="1">
    <location>
        <begin position="44"/>
        <end position="64"/>
    </location>
</feature>
<keyword evidence="4" id="KW-1185">Reference proteome</keyword>